<dbReference type="PANTHER" id="PTHR11365:SF23">
    <property type="entry name" value="HYPOTHETICAL 5-OXOPROLINASE (EUROFUNG)-RELATED"/>
    <property type="match status" value="1"/>
</dbReference>
<evidence type="ECO:0000313" key="2">
    <source>
        <dbReference type="EMBL" id="PAQ12472.1"/>
    </source>
</evidence>
<dbReference type="PANTHER" id="PTHR11365">
    <property type="entry name" value="5-OXOPROLINASE RELATED"/>
    <property type="match status" value="1"/>
</dbReference>
<dbReference type="InterPro" id="IPR003692">
    <property type="entry name" value="Hydantoinase_B"/>
</dbReference>
<proteinExistence type="predicted"/>
<dbReference type="GO" id="GO:0006749">
    <property type="term" value="P:glutathione metabolic process"/>
    <property type="evidence" value="ECO:0007669"/>
    <property type="project" value="TreeGrafter"/>
</dbReference>
<dbReference type="EMBL" id="NPKJ01000003">
    <property type="protein sequence ID" value="PAQ12472.1"/>
    <property type="molecule type" value="Genomic_DNA"/>
</dbReference>
<gene>
    <name evidence="2" type="ORF">CIT26_00225</name>
</gene>
<evidence type="ECO:0000313" key="3">
    <source>
        <dbReference type="Proteomes" id="UP000216442"/>
    </source>
</evidence>
<dbReference type="Proteomes" id="UP000216442">
    <property type="component" value="Unassembled WGS sequence"/>
</dbReference>
<dbReference type="OrthoDB" id="9761586at2"/>
<accession>A0A271LWF8</accession>
<evidence type="ECO:0000259" key="1">
    <source>
        <dbReference type="Pfam" id="PF02538"/>
    </source>
</evidence>
<name>A0A271LWF8_9HYPH</name>
<dbReference type="RefSeq" id="WP_095490707.1">
    <property type="nucleotide sequence ID" value="NZ_NPKJ01000003.1"/>
</dbReference>
<reference evidence="2 3" key="1">
    <citation type="submission" date="2017-08" db="EMBL/GenBank/DDBJ databases">
        <title>Mesorhizobium wenxinae sp. nov., a novel rhizobial species isolated from root nodules of chickpea (Cicer arietinum L.).</title>
        <authorList>
            <person name="Zhang J."/>
        </authorList>
    </citation>
    <scope>NUCLEOTIDE SEQUENCE [LARGE SCALE GENOMIC DNA]</scope>
    <source>
        <strain evidence="2 3">SDW018</strain>
    </source>
</reference>
<dbReference type="Pfam" id="PF02538">
    <property type="entry name" value="Hydantoinase_B"/>
    <property type="match status" value="1"/>
</dbReference>
<dbReference type="GO" id="GO:0017168">
    <property type="term" value="F:5-oxoprolinase (ATP-hydrolyzing) activity"/>
    <property type="evidence" value="ECO:0007669"/>
    <property type="project" value="TreeGrafter"/>
</dbReference>
<dbReference type="InterPro" id="IPR045079">
    <property type="entry name" value="Oxoprolinase-like"/>
</dbReference>
<organism evidence="2 3">
    <name type="scientific">Mesorhizobium temperatum</name>
    <dbReference type="NCBI Taxonomy" id="241416"/>
    <lineage>
        <taxon>Bacteria</taxon>
        <taxon>Pseudomonadati</taxon>
        <taxon>Pseudomonadota</taxon>
        <taxon>Alphaproteobacteria</taxon>
        <taxon>Hyphomicrobiales</taxon>
        <taxon>Phyllobacteriaceae</taxon>
        <taxon>Mesorhizobium</taxon>
    </lineage>
</organism>
<comment type="caution">
    <text evidence="2">The sequence shown here is derived from an EMBL/GenBank/DDBJ whole genome shotgun (WGS) entry which is preliminary data.</text>
</comment>
<protein>
    <submittedName>
        <fullName evidence="2">Hydantoinase</fullName>
    </submittedName>
</protein>
<dbReference type="AlphaFoldDB" id="A0A271LWF8"/>
<feature type="domain" description="Hydantoinase B/oxoprolinase" evidence="1">
    <location>
        <begin position="4"/>
        <end position="526"/>
    </location>
</feature>
<dbReference type="GO" id="GO:0005829">
    <property type="term" value="C:cytosol"/>
    <property type="evidence" value="ECO:0007669"/>
    <property type="project" value="TreeGrafter"/>
</dbReference>
<keyword evidence="3" id="KW-1185">Reference proteome</keyword>
<sequence length="562" mass="59912">MSFDAVQLALIQKQLDHVSRQMGWVMVKTARSPIFSQSHDFSCFVGSAEGEVVAQADGLPIHTGGAGFALRAVLNRFAGNIAPGDVFILSDPYVAGGNHLPDWTIVRPVFCSGTLVAFTCNRAHQSDIGGGAVGSYNTSATEIFHEGIRLPVLKLIEAGVTRQDVWELLLLNSRYPEPMDGDLRAMLGAVAIGAQRLQKLFDELGADRSRLALEAVLAHADRMMREAIGQLPDGVYEAEDVSDNDCFEAVSVPVKVKLTVRGNKITLDFTGSHPQIKSFKNSSLANTTSAAFVGVMSFLGSAALPRNGGALRALEIIAPEGTVVNARAPAPVTMCTMFPAADIINACWRALAQADPQRASGSWGKCSYCSTSNSDLSHGKFGISHWFGSSGAGAVFGRDGFNVMSQVVSMGGLALPNVENYEQIYPIHVHSYEFRKNSAGAGQFRGGTGATYVVDVMAPGSYNFTGEGIRTPSGLGVNGGCDGSKGELFIKLDSGEVADTPQYGERDFPPARLTIQSSAGGGWGDPRKRDRAAVHRDLDDGVISLDHARSLYGYAEQPDKRM</sequence>